<feature type="domain" description="ABC transmembrane type-1" evidence="9">
    <location>
        <begin position="82"/>
        <end position="289"/>
    </location>
</feature>
<evidence type="ECO:0000256" key="1">
    <source>
        <dbReference type="ARBA" id="ARBA00004651"/>
    </source>
</evidence>
<feature type="transmembrane region" description="Helical" evidence="8">
    <location>
        <begin position="213"/>
        <end position="238"/>
    </location>
</feature>
<dbReference type="PANTHER" id="PTHR42929">
    <property type="entry name" value="INNER MEMBRANE ABC TRANSPORTER PERMEASE PROTEIN YDCU-RELATED-RELATED"/>
    <property type="match status" value="1"/>
</dbReference>
<evidence type="ECO:0000313" key="11">
    <source>
        <dbReference type="Proteomes" id="UP001519332"/>
    </source>
</evidence>
<keyword evidence="3 8" id="KW-0813">Transport</keyword>
<feature type="transmembrane region" description="Helical" evidence="8">
    <location>
        <begin position="273"/>
        <end position="296"/>
    </location>
</feature>
<evidence type="ECO:0000256" key="6">
    <source>
        <dbReference type="ARBA" id="ARBA00022989"/>
    </source>
</evidence>
<dbReference type="CDD" id="cd06261">
    <property type="entry name" value="TM_PBP2"/>
    <property type="match status" value="1"/>
</dbReference>
<dbReference type="SUPFAM" id="SSF161098">
    <property type="entry name" value="MetI-like"/>
    <property type="match status" value="1"/>
</dbReference>
<dbReference type="EMBL" id="JAGINW010000001">
    <property type="protein sequence ID" value="MBP2321573.1"/>
    <property type="molecule type" value="Genomic_DNA"/>
</dbReference>
<keyword evidence="11" id="KW-1185">Reference proteome</keyword>
<comment type="subcellular location">
    <subcellularLocation>
        <location evidence="1 8">Cell membrane</location>
        <topology evidence="1 8">Multi-pass membrane protein</topology>
    </subcellularLocation>
</comment>
<dbReference type="InterPro" id="IPR035906">
    <property type="entry name" value="MetI-like_sf"/>
</dbReference>
<sequence>MTATAVKPVVEPPIKPSLRLRLAERGIDMRLLLLVPSVVVVLVLFVYPFIFGIQLSLTPQRFNNPFDNYRAFFSDPYYFSSLSNTLAIAVPATFVNVFAAVPIAVRMRHAFRGRRLLAAALVVPVSLGTVFLADGMLNVLGPAGWLNKALIGIGLIDDPIRLTNNWWGVFLSLVVSGFPFAFLLMLAYASGIDPSLESAAATLGASRGQRFRYVIFPLLLPGAAVTLCLNFVMAFSVFPSAVLLGDPSGSSRVLALIAYQEAQERLDPSMGSAVAMLLAAAQLVFVVLVLGARSLLYRGPATGGKG</sequence>
<dbReference type="Pfam" id="PF00528">
    <property type="entry name" value="BPD_transp_1"/>
    <property type="match status" value="1"/>
</dbReference>
<accession>A0ABS4TAW4</accession>
<evidence type="ECO:0000259" key="9">
    <source>
        <dbReference type="PROSITE" id="PS50928"/>
    </source>
</evidence>
<dbReference type="PROSITE" id="PS50928">
    <property type="entry name" value="ABC_TM1"/>
    <property type="match status" value="1"/>
</dbReference>
<comment type="similarity">
    <text evidence="2">Belongs to the binding-protein-dependent transport system permease family. CysTW subfamily.</text>
</comment>
<evidence type="ECO:0000256" key="8">
    <source>
        <dbReference type="RuleBase" id="RU363032"/>
    </source>
</evidence>
<organism evidence="10 11">
    <name type="scientific">Kibdelosporangium banguiense</name>
    <dbReference type="NCBI Taxonomy" id="1365924"/>
    <lineage>
        <taxon>Bacteria</taxon>
        <taxon>Bacillati</taxon>
        <taxon>Actinomycetota</taxon>
        <taxon>Actinomycetes</taxon>
        <taxon>Pseudonocardiales</taxon>
        <taxon>Pseudonocardiaceae</taxon>
        <taxon>Kibdelosporangium</taxon>
    </lineage>
</organism>
<evidence type="ECO:0000256" key="3">
    <source>
        <dbReference type="ARBA" id="ARBA00022448"/>
    </source>
</evidence>
<protein>
    <submittedName>
        <fullName evidence="10">Spermidine/putrescine transport system permease protein</fullName>
    </submittedName>
</protein>
<feature type="transmembrane region" description="Helical" evidence="8">
    <location>
        <begin position="31"/>
        <end position="57"/>
    </location>
</feature>
<evidence type="ECO:0000256" key="2">
    <source>
        <dbReference type="ARBA" id="ARBA00007069"/>
    </source>
</evidence>
<comment type="caution">
    <text evidence="10">The sequence shown here is derived from an EMBL/GenBank/DDBJ whole genome shotgun (WGS) entry which is preliminary data.</text>
</comment>
<evidence type="ECO:0000256" key="4">
    <source>
        <dbReference type="ARBA" id="ARBA00022475"/>
    </source>
</evidence>
<dbReference type="PANTHER" id="PTHR42929:SF1">
    <property type="entry name" value="INNER MEMBRANE ABC TRANSPORTER PERMEASE PROTEIN YDCU-RELATED"/>
    <property type="match status" value="1"/>
</dbReference>
<dbReference type="RefSeq" id="WP_307855007.1">
    <property type="nucleotide sequence ID" value="NZ_JAGINW010000001.1"/>
</dbReference>
<keyword evidence="6 8" id="KW-1133">Transmembrane helix</keyword>
<proteinExistence type="inferred from homology"/>
<keyword evidence="7 8" id="KW-0472">Membrane</keyword>
<dbReference type="InterPro" id="IPR000515">
    <property type="entry name" value="MetI-like"/>
</dbReference>
<gene>
    <name evidence="10" type="ORF">JOF56_001958</name>
</gene>
<evidence type="ECO:0000313" key="10">
    <source>
        <dbReference type="EMBL" id="MBP2321573.1"/>
    </source>
</evidence>
<evidence type="ECO:0000256" key="7">
    <source>
        <dbReference type="ARBA" id="ARBA00023136"/>
    </source>
</evidence>
<reference evidence="10 11" key="1">
    <citation type="submission" date="2021-03" db="EMBL/GenBank/DDBJ databases">
        <title>Sequencing the genomes of 1000 actinobacteria strains.</title>
        <authorList>
            <person name="Klenk H.-P."/>
        </authorList>
    </citation>
    <scope>NUCLEOTIDE SEQUENCE [LARGE SCALE GENOMIC DNA]</scope>
    <source>
        <strain evidence="10 11">DSM 46670</strain>
    </source>
</reference>
<feature type="transmembrane region" description="Helical" evidence="8">
    <location>
        <begin position="116"/>
        <end position="137"/>
    </location>
</feature>
<dbReference type="Gene3D" id="1.10.3720.10">
    <property type="entry name" value="MetI-like"/>
    <property type="match status" value="1"/>
</dbReference>
<keyword evidence="5 8" id="KW-0812">Transmembrane</keyword>
<feature type="transmembrane region" description="Helical" evidence="8">
    <location>
        <begin position="166"/>
        <end position="192"/>
    </location>
</feature>
<name>A0ABS4TAW4_9PSEU</name>
<evidence type="ECO:0000256" key="5">
    <source>
        <dbReference type="ARBA" id="ARBA00022692"/>
    </source>
</evidence>
<dbReference type="Proteomes" id="UP001519332">
    <property type="component" value="Unassembled WGS sequence"/>
</dbReference>
<feature type="transmembrane region" description="Helical" evidence="8">
    <location>
        <begin position="77"/>
        <end position="104"/>
    </location>
</feature>
<keyword evidence="4" id="KW-1003">Cell membrane</keyword>